<dbReference type="EMBL" id="AVOT02006492">
    <property type="protein sequence ID" value="MBW0481725.1"/>
    <property type="molecule type" value="Genomic_DNA"/>
</dbReference>
<dbReference type="AlphaFoldDB" id="A0A9Q3CFR1"/>
<keyword evidence="2" id="KW-1185">Reference proteome</keyword>
<gene>
    <name evidence="1" type="ORF">O181_021440</name>
</gene>
<comment type="caution">
    <text evidence="1">The sequence shown here is derived from an EMBL/GenBank/DDBJ whole genome shotgun (WGS) entry which is preliminary data.</text>
</comment>
<evidence type="ECO:0000313" key="1">
    <source>
        <dbReference type="EMBL" id="MBW0481725.1"/>
    </source>
</evidence>
<dbReference type="Proteomes" id="UP000765509">
    <property type="component" value="Unassembled WGS sequence"/>
</dbReference>
<accession>A0A9Q3CFR1</accession>
<name>A0A9Q3CFR1_9BASI</name>
<protein>
    <submittedName>
        <fullName evidence="1">Uncharacterized protein</fullName>
    </submittedName>
</protein>
<proteinExistence type="predicted"/>
<organism evidence="1 2">
    <name type="scientific">Austropuccinia psidii MF-1</name>
    <dbReference type="NCBI Taxonomy" id="1389203"/>
    <lineage>
        <taxon>Eukaryota</taxon>
        <taxon>Fungi</taxon>
        <taxon>Dikarya</taxon>
        <taxon>Basidiomycota</taxon>
        <taxon>Pucciniomycotina</taxon>
        <taxon>Pucciniomycetes</taxon>
        <taxon>Pucciniales</taxon>
        <taxon>Sphaerophragmiaceae</taxon>
        <taxon>Austropuccinia</taxon>
    </lineage>
</organism>
<evidence type="ECO:0000313" key="2">
    <source>
        <dbReference type="Proteomes" id="UP000765509"/>
    </source>
</evidence>
<sequence>MKTKPNQGKGYTGGNSCLTEVLIDKNPTKLLVYLGAFCSCVGKSFLTKGVPNFKHKFLPIDGINLNSASNPMKVLGIFETTLKSPDINGNFRMTVGFFVMENCYSTQLILGNGHLIMYGIDSTNNKDRYLTNGYKKHQTFSFSPLRRHITVNKVSPVSLALGK</sequence>
<reference evidence="1" key="1">
    <citation type="submission" date="2021-03" db="EMBL/GenBank/DDBJ databases">
        <title>Draft genome sequence of rust myrtle Austropuccinia psidii MF-1, a brazilian biotype.</title>
        <authorList>
            <person name="Quecine M.C."/>
            <person name="Pachon D.M.R."/>
            <person name="Bonatelli M.L."/>
            <person name="Correr F.H."/>
            <person name="Franceschini L.M."/>
            <person name="Leite T.F."/>
            <person name="Margarido G.R.A."/>
            <person name="Almeida C.A."/>
            <person name="Ferrarezi J.A."/>
            <person name="Labate C.A."/>
        </authorList>
    </citation>
    <scope>NUCLEOTIDE SEQUENCE</scope>
    <source>
        <strain evidence="1">MF-1</strain>
    </source>
</reference>